<feature type="compositionally biased region" description="Basic and acidic residues" evidence="1">
    <location>
        <begin position="1"/>
        <end position="11"/>
    </location>
</feature>
<evidence type="ECO:0000256" key="1">
    <source>
        <dbReference type="SAM" id="MobiDB-lite"/>
    </source>
</evidence>
<organism evidence="2 3">
    <name type="scientific">Pseudolycoriella hygida</name>
    <dbReference type="NCBI Taxonomy" id="35572"/>
    <lineage>
        <taxon>Eukaryota</taxon>
        <taxon>Metazoa</taxon>
        <taxon>Ecdysozoa</taxon>
        <taxon>Arthropoda</taxon>
        <taxon>Hexapoda</taxon>
        <taxon>Insecta</taxon>
        <taxon>Pterygota</taxon>
        <taxon>Neoptera</taxon>
        <taxon>Endopterygota</taxon>
        <taxon>Diptera</taxon>
        <taxon>Nematocera</taxon>
        <taxon>Sciaroidea</taxon>
        <taxon>Sciaridae</taxon>
        <taxon>Pseudolycoriella</taxon>
    </lineage>
</organism>
<comment type="caution">
    <text evidence="2">The sequence shown here is derived from an EMBL/GenBank/DDBJ whole genome shotgun (WGS) entry which is preliminary data.</text>
</comment>
<evidence type="ECO:0000313" key="3">
    <source>
        <dbReference type="Proteomes" id="UP001151699"/>
    </source>
</evidence>
<dbReference type="AlphaFoldDB" id="A0A9Q0N3X3"/>
<feature type="region of interest" description="Disordered" evidence="1">
    <location>
        <begin position="1"/>
        <end position="35"/>
    </location>
</feature>
<protein>
    <submittedName>
        <fullName evidence="2">Uncharacterized protein</fullName>
    </submittedName>
</protein>
<feature type="non-terminal residue" evidence="2">
    <location>
        <position position="1"/>
    </location>
</feature>
<evidence type="ECO:0000313" key="2">
    <source>
        <dbReference type="EMBL" id="KAJ6642961.1"/>
    </source>
</evidence>
<proteinExistence type="predicted"/>
<gene>
    <name evidence="2" type="ORF">Bhyg_07917</name>
</gene>
<dbReference type="Proteomes" id="UP001151699">
    <property type="component" value="Chromosome B"/>
</dbReference>
<sequence>MILHYYDDKGNENMNSQNATPPQPPPRRRAYSMGQPRSAVLSNQVYPRRSTFDAATNYVILPRTGSEIKDSEANLGCKDPVGIRTTDGPV</sequence>
<reference evidence="2" key="1">
    <citation type="submission" date="2022-07" db="EMBL/GenBank/DDBJ databases">
        <authorList>
            <person name="Trinca V."/>
            <person name="Uliana J.V.C."/>
            <person name="Torres T.T."/>
            <person name="Ward R.J."/>
            <person name="Monesi N."/>
        </authorList>
    </citation>
    <scope>NUCLEOTIDE SEQUENCE</scope>
    <source>
        <strain evidence="2">HSMRA1968</strain>
        <tissue evidence="2">Whole embryos</tissue>
    </source>
</reference>
<keyword evidence="3" id="KW-1185">Reference proteome</keyword>
<dbReference type="EMBL" id="WJQU01000002">
    <property type="protein sequence ID" value="KAJ6642961.1"/>
    <property type="molecule type" value="Genomic_DNA"/>
</dbReference>
<name>A0A9Q0N3X3_9DIPT</name>
<accession>A0A9Q0N3X3</accession>